<keyword evidence="1" id="KW-1133">Transmembrane helix</keyword>
<keyword evidence="3" id="KW-1185">Reference proteome</keyword>
<evidence type="ECO:0000313" key="2">
    <source>
        <dbReference type="EMBL" id="NKY23899.1"/>
    </source>
</evidence>
<dbReference type="Proteomes" id="UP000581206">
    <property type="component" value="Unassembled WGS sequence"/>
</dbReference>
<dbReference type="RefSeq" id="WP_168631035.1">
    <property type="nucleotide sequence ID" value="NZ_BONL01000005.1"/>
</dbReference>
<feature type="transmembrane region" description="Helical" evidence="1">
    <location>
        <begin position="20"/>
        <end position="40"/>
    </location>
</feature>
<evidence type="ECO:0000256" key="1">
    <source>
        <dbReference type="SAM" id="Phobius"/>
    </source>
</evidence>
<sequence>MDTDGDYVEIWGDRLSLRDLLIALAACAVPTVAAVWLGSLAGGQPLFWGLGGAALGFAIACVVIRPKRDVRIVDDPGTD</sequence>
<dbReference type="EMBL" id="JAAXOX010000010">
    <property type="protein sequence ID" value="NKY23899.1"/>
    <property type="molecule type" value="Genomic_DNA"/>
</dbReference>
<reference evidence="2 3" key="1">
    <citation type="submission" date="2020-04" db="EMBL/GenBank/DDBJ databases">
        <title>MicrobeNet Type strains.</title>
        <authorList>
            <person name="Nicholson A.C."/>
        </authorList>
    </citation>
    <scope>NUCLEOTIDE SEQUENCE [LARGE SCALE GENOMIC DNA]</scope>
    <source>
        <strain evidence="2 3">ATCC BAA-788</strain>
    </source>
</reference>
<comment type="caution">
    <text evidence="2">The sequence shown here is derived from an EMBL/GenBank/DDBJ whole genome shotgun (WGS) entry which is preliminary data.</text>
</comment>
<keyword evidence="1" id="KW-0812">Transmembrane</keyword>
<protein>
    <submittedName>
        <fullName evidence="2">Uncharacterized protein</fullName>
    </submittedName>
</protein>
<gene>
    <name evidence="2" type="ORF">HGA03_14605</name>
</gene>
<accession>A0A7X6KXL7</accession>
<evidence type="ECO:0000313" key="3">
    <source>
        <dbReference type="Proteomes" id="UP000581206"/>
    </source>
</evidence>
<name>A0A7X6KXL7_9CELL</name>
<feature type="transmembrane region" description="Helical" evidence="1">
    <location>
        <begin position="46"/>
        <end position="64"/>
    </location>
</feature>
<organism evidence="2 3">
    <name type="scientific">Cellulomonas denverensis</name>
    <dbReference type="NCBI Taxonomy" id="264297"/>
    <lineage>
        <taxon>Bacteria</taxon>
        <taxon>Bacillati</taxon>
        <taxon>Actinomycetota</taxon>
        <taxon>Actinomycetes</taxon>
        <taxon>Micrococcales</taxon>
        <taxon>Cellulomonadaceae</taxon>
        <taxon>Cellulomonas</taxon>
    </lineage>
</organism>
<keyword evidence="1" id="KW-0472">Membrane</keyword>
<dbReference type="AlphaFoldDB" id="A0A7X6KXL7"/>
<proteinExistence type="predicted"/>